<dbReference type="Proteomes" id="UP000655830">
    <property type="component" value="Unassembled WGS sequence"/>
</dbReference>
<comment type="caution">
    <text evidence="2">The sequence shown here is derived from an EMBL/GenBank/DDBJ whole genome shotgun (WGS) entry which is preliminary data.</text>
</comment>
<organism evidence="2 3">
    <name type="scientific">Zhenhengia yiwuensis</name>
    <dbReference type="NCBI Taxonomy" id="2763666"/>
    <lineage>
        <taxon>Bacteria</taxon>
        <taxon>Bacillati</taxon>
        <taxon>Bacillota</taxon>
        <taxon>Clostridia</taxon>
        <taxon>Lachnospirales</taxon>
        <taxon>Lachnospiraceae</taxon>
        <taxon>Zhenhengia</taxon>
    </lineage>
</organism>
<dbReference type="RefSeq" id="WP_249334448.1">
    <property type="nucleotide sequence ID" value="NZ_JACRSY010000055.1"/>
</dbReference>
<reference evidence="2" key="1">
    <citation type="submission" date="2020-08" db="EMBL/GenBank/DDBJ databases">
        <title>Genome public.</title>
        <authorList>
            <person name="Liu C."/>
            <person name="Sun Q."/>
        </authorList>
    </citation>
    <scope>NUCLEOTIDE SEQUENCE</scope>
    <source>
        <strain evidence="2">NSJ-12</strain>
    </source>
</reference>
<keyword evidence="3" id="KW-1185">Reference proteome</keyword>
<name>A0A926ENX1_9FIRM</name>
<dbReference type="Gene3D" id="2.60.40.3350">
    <property type="match status" value="1"/>
</dbReference>
<evidence type="ECO:0000313" key="3">
    <source>
        <dbReference type="Proteomes" id="UP000655830"/>
    </source>
</evidence>
<gene>
    <name evidence="2" type="ORF">H8718_18585</name>
</gene>
<dbReference type="EMBL" id="JACRSY010000055">
    <property type="protein sequence ID" value="MBC8581493.1"/>
    <property type="molecule type" value="Genomic_DNA"/>
</dbReference>
<dbReference type="AlphaFoldDB" id="A0A926ENX1"/>
<protein>
    <submittedName>
        <fullName evidence="2">BppU family phage baseplate upper protein</fullName>
    </submittedName>
</protein>
<feature type="domain" description="BppU N-terminal" evidence="1">
    <location>
        <begin position="5"/>
        <end position="126"/>
    </location>
</feature>
<sequence>MKPKSYSILLDIYKGVLNNNQLIEFTTGDNGQSVLEFVLLEDKITAYNLDGCMVRMVIEGQQQDCTIVDASNGKVKIVLLQSMFSRPGNVMAEIQIYDSSDQTLRLTTPRFQYNVRKSLMNNTTVQADPNYSILQNMILEVSSADEVAKQAKKTAESAMTTANQAESKANQIIDNGNYAKEQGDYAKAEGDRLQGMLTIDGTAQTKFDFIKNQVMKDGLIGSAFCIKTTTTVSCPSLDAKNGTIIVNADFENISFLFDAGLFTLRKKLEWNRYQLSTNPTNPLVETVYGHKCFIVVSLLDGILSMSQTINGVTEIKKCDLKTEGIINSLSMFYGSKLNDASVLVYNRQLTTQEIQHIFQVLNNPESIKELRTTDSEGKTSILKLASDEDHVEMSTGRTLREEYMGVLKTMGKDFT</sequence>
<dbReference type="InterPro" id="IPR018913">
    <property type="entry name" value="BppU_N"/>
</dbReference>
<proteinExistence type="predicted"/>
<evidence type="ECO:0000259" key="1">
    <source>
        <dbReference type="Pfam" id="PF10651"/>
    </source>
</evidence>
<evidence type="ECO:0000313" key="2">
    <source>
        <dbReference type="EMBL" id="MBC8581493.1"/>
    </source>
</evidence>
<accession>A0A926ENX1</accession>
<feature type="non-terminal residue" evidence="2">
    <location>
        <position position="415"/>
    </location>
</feature>
<dbReference type="Pfam" id="PF10651">
    <property type="entry name" value="BppU_N"/>
    <property type="match status" value="1"/>
</dbReference>